<proteinExistence type="predicted"/>
<keyword evidence="2" id="KW-1185">Reference proteome</keyword>
<dbReference type="Pfam" id="PF25594">
    <property type="entry name" value="GldB_lipo"/>
    <property type="match status" value="1"/>
</dbReference>
<reference evidence="2" key="1">
    <citation type="journal article" date="2019" name="Int. J. Syst. Evol. Microbiol.">
        <title>The Global Catalogue of Microorganisms (GCM) 10K type strain sequencing project: providing services to taxonomists for standard genome sequencing and annotation.</title>
        <authorList>
            <consortium name="The Broad Institute Genomics Platform"/>
            <consortium name="The Broad Institute Genome Sequencing Center for Infectious Disease"/>
            <person name="Wu L."/>
            <person name="Ma J."/>
        </authorList>
    </citation>
    <scope>NUCLEOTIDE SEQUENCE [LARGE SCALE GENOMIC DNA]</scope>
    <source>
        <strain evidence="2">JCM 15976</strain>
    </source>
</reference>
<dbReference type="EMBL" id="BAAAGF010000003">
    <property type="protein sequence ID" value="GAA0745286.1"/>
    <property type="molecule type" value="Genomic_DNA"/>
</dbReference>
<accession>A0ABP3V0K0</accession>
<organism evidence="1 2">
    <name type="scientific">Gaetbulibacter jejuensis</name>
    <dbReference type="NCBI Taxonomy" id="584607"/>
    <lineage>
        <taxon>Bacteria</taxon>
        <taxon>Pseudomonadati</taxon>
        <taxon>Bacteroidota</taxon>
        <taxon>Flavobacteriia</taxon>
        <taxon>Flavobacteriales</taxon>
        <taxon>Flavobacteriaceae</taxon>
        <taxon>Gaetbulibacter</taxon>
    </lineage>
</organism>
<sequence length="440" mass="50601">MKHQSILLFFLVFIAIACKNPEKENPQSNNVITSDVINFWNAYDHIVATQDSVLQYNYLDSLYFKKGTVGLEGVRQVRNYTAQDYIEAINNYPKFWNSIRENTLEAPKVSSKLQVGIEKLKTLYPELKPAKIYFTIGTFRTPGTTIDSLVLIGAELAMSNPKTDTSEFPENISHLKTYFATNPNKNLVFLNIHEFVHTQQKPRVNNLLSSVIYEGVAEFVTVQALNQPSPNPQIEFGKNNAERIREVFEDEMFYVANFGKWLNSNEANEFGMRDLGYYVGYQICENYYNQAKDKQAAIKSMIELDYENESIIETFVQKANYFSTSLNELEQSFESKRPTVIGIEQFENKSQNVNPSTKAITIKFSEALNGYHTSVDLGNLGREAFPKGTLNGRTWAEDNRSWTIPVELEPNKTYQIFITNNFRTPDNRPLKPYLIEFKTR</sequence>
<dbReference type="PROSITE" id="PS51257">
    <property type="entry name" value="PROKAR_LIPOPROTEIN"/>
    <property type="match status" value="1"/>
</dbReference>
<evidence type="ECO:0000313" key="1">
    <source>
        <dbReference type="EMBL" id="GAA0745286.1"/>
    </source>
</evidence>
<dbReference type="Proteomes" id="UP001500736">
    <property type="component" value="Unassembled WGS sequence"/>
</dbReference>
<name>A0ABP3V0K0_9FLAO</name>
<comment type="caution">
    <text evidence="1">The sequence shown here is derived from an EMBL/GenBank/DDBJ whole genome shotgun (WGS) entry which is preliminary data.</text>
</comment>
<protein>
    <recommendedName>
        <fullName evidence="3">DUF2268 domain-containing protein</fullName>
    </recommendedName>
</protein>
<dbReference type="InterPro" id="IPR019853">
    <property type="entry name" value="GldB-like"/>
</dbReference>
<gene>
    <name evidence="1" type="ORF">GCM10009431_20200</name>
</gene>
<evidence type="ECO:0000313" key="2">
    <source>
        <dbReference type="Proteomes" id="UP001500736"/>
    </source>
</evidence>
<evidence type="ECO:0008006" key="3">
    <source>
        <dbReference type="Google" id="ProtNLM"/>
    </source>
</evidence>
<dbReference type="RefSeq" id="WP_343797983.1">
    <property type="nucleotide sequence ID" value="NZ_BAAAGF010000003.1"/>
</dbReference>